<dbReference type="OrthoDB" id="8644at2157"/>
<dbReference type="NCBIfam" id="NF006342">
    <property type="entry name" value="PRK08569.1"/>
    <property type="match status" value="1"/>
</dbReference>
<dbReference type="STRING" id="523846.Mfer_0872"/>
<evidence type="ECO:0000313" key="8">
    <source>
        <dbReference type="EMBL" id="ADP77670.1"/>
    </source>
</evidence>
<name>E3GZD8_METFV</name>
<keyword evidence="3 7" id="KW-0694">RNA-binding</keyword>
<protein>
    <recommendedName>
        <fullName evidence="6 7">Large ribosomal subunit protein uL18</fullName>
    </recommendedName>
</protein>
<dbReference type="HOGENOM" id="CLU_056222_2_0_2"/>
<dbReference type="GO" id="GO:0022625">
    <property type="term" value="C:cytosolic large ribosomal subunit"/>
    <property type="evidence" value="ECO:0007669"/>
    <property type="project" value="TreeGrafter"/>
</dbReference>
<dbReference type="Proteomes" id="UP000002315">
    <property type="component" value="Chromosome"/>
</dbReference>
<evidence type="ECO:0000256" key="6">
    <source>
        <dbReference type="ARBA" id="ARBA00035197"/>
    </source>
</evidence>
<organism evidence="8 9">
    <name type="scientific">Methanothermus fervidus (strain ATCC 43054 / DSM 2088 / JCM 10308 / V24 S)</name>
    <dbReference type="NCBI Taxonomy" id="523846"/>
    <lineage>
        <taxon>Archaea</taxon>
        <taxon>Methanobacteriati</taxon>
        <taxon>Methanobacteriota</taxon>
        <taxon>Methanomada group</taxon>
        <taxon>Methanobacteria</taxon>
        <taxon>Methanobacteriales</taxon>
        <taxon>Methanothermaceae</taxon>
        <taxon>Methanothermus</taxon>
    </lineage>
</organism>
<keyword evidence="4 7" id="KW-0689">Ribosomal protein</keyword>
<accession>E3GZD8</accession>
<evidence type="ECO:0000256" key="4">
    <source>
        <dbReference type="ARBA" id="ARBA00022980"/>
    </source>
</evidence>
<gene>
    <name evidence="7" type="primary">rpl18</name>
    <name evidence="8" type="ordered locus">Mfer_0872</name>
</gene>
<evidence type="ECO:0000256" key="1">
    <source>
        <dbReference type="ARBA" id="ARBA00007116"/>
    </source>
</evidence>
<evidence type="ECO:0000256" key="3">
    <source>
        <dbReference type="ARBA" id="ARBA00022884"/>
    </source>
</evidence>
<dbReference type="FunFam" id="3.30.420.100:FF:000008">
    <property type="entry name" value="50S ribosomal protein L18"/>
    <property type="match status" value="1"/>
</dbReference>
<dbReference type="CDD" id="cd00432">
    <property type="entry name" value="Ribosomal_L18_L5e"/>
    <property type="match status" value="1"/>
</dbReference>
<dbReference type="GO" id="GO:0000027">
    <property type="term" value="P:ribosomal large subunit assembly"/>
    <property type="evidence" value="ECO:0007669"/>
    <property type="project" value="TreeGrafter"/>
</dbReference>
<comment type="function">
    <text evidence="7">This is one of the proteins that bind and probably mediate the attachment of the 5S RNA into the large ribosomal subunit, where it forms part of the central protuberance.</text>
</comment>
<dbReference type="PRINTS" id="PR00058">
    <property type="entry name" value="RIBOSOMALL5"/>
</dbReference>
<evidence type="ECO:0000256" key="2">
    <source>
        <dbReference type="ARBA" id="ARBA00022730"/>
    </source>
</evidence>
<dbReference type="InterPro" id="IPR005485">
    <property type="entry name" value="Rbsml_uL18_euk_arch"/>
</dbReference>
<keyword evidence="9" id="KW-1185">Reference proteome</keyword>
<dbReference type="KEGG" id="mfv:Mfer_0872"/>
<comment type="subunit">
    <text evidence="7">Part of the 50S ribosomal subunit. Contacts the 5S and 23S rRNAs.</text>
</comment>
<dbReference type="InterPro" id="IPR057267">
    <property type="entry name" value="Rbsml_uL18_arch"/>
</dbReference>
<dbReference type="SUPFAM" id="SSF53137">
    <property type="entry name" value="Translational machinery components"/>
    <property type="match status" value="1"/>
</dbReference>
<dbReference type="Gene3D" id="3.30.420.100">
    <property type="match status" value="1"/>
</dbReference>
<dbReference type="InterPro" id="IPR057268">
    <property type="entry name" value="Ribosomal_L18"/>
</dbReference>
<dbReference type="HAMAP" id="MF_01337_A">
    <property type="entry name" value="Ribosomal_uL18_A"/>
    <property type="match status" value="1"/>
</dbReference>
<dbReference type="EMBL" id="CP002278">
    <property type="protein sequence ID" value="ADP77670.1"/>
    <property type="molecule type" value="Genomic_DNA"/>
</dbReference>
<sequence>MAHGPRYRVPFRRKREGKTNYRTRMKLIESGKPRFVVRITNQHVIAQVIDVDFDGDKTLVSAHSKQLQKMGWLGNTKNTPAAYLTGFLCGKRAVKKGIKEAVLDIGLRTPTKGAKVFAALKGAVDAGMNIPHSEHIFPTEDRIKGEHIAKYAKLLDEEECKRKFSHYFKRGLPPTKLPEHFTEIKKKIIEAET</sequence>
<evidence type="ECO:0000256" key="7">
    <source>
        <dbReference type="HAMAP-Rule" id="MF_01337"/>
    </source>
</evidence>
<dbReference type="PANTHER" id="PTHR23410:SF12">
    <property type="entry name" value="LARGE RIBOSOMAL SUBUNIT PROTEIN UL18"/>
    <property type="match status" value="1"/>
</dbReference>
<dbReference type="GO" id="GO:0008097">
    <property type="term" value="F:5S rRNA binding"/>
    <property type="evidence" value="ECO:0007669"/>
    <property type="project" value="InterPro"/>
</dbReference>
<comment type="similarity">
    <text evidence="1 7">Belongs to the universal ribosomal protein uL18 family.</text>
</comment>
<keyword evidence="2 7" id="KW-0699">rRNA-binding</keyword>
<evidence type="ECO:0000256" key="5">
    <source>
        <dbReference type="ARBA" id="ARBA00023274"/>
    </source>
</evidence>
<dbReference type="GO" id="GO:0003735">
    <property type="term" value="F:structural constituent of ribosome"/>
    <property type="evidence" value="ECO:0007669"/>
    <property type="project" value="InterPro"/>
</dbReference>
<dbReference type="AlphaFoldDB" id="E3GZD8"/>
<keyword evidence="5 7" id="KW-0687">Ribonucleoprotein</keyword>
<evidence type="ECO:0000313" key="9">
    <source>
        <dbReference type="Proteomes" id="UP000002315"/>
    </source>
</evidence>
<dbReference type="GO" id="GO:0006412">
    <property type="term" value="P:translation"/>
    <property type="evidence" value="ECO:0007669"/>
    <property type="project" value="UniProtKB-UniRule"/>
</dbReference>
<dbReference type="Pfam" id="PF17144">
    <property type="entry name" value="Ribosomal_L5e"/>
    <property type="match status" value="2"/>
</dbReference>
<proteinExistence type="inferred from homology"/>
<reference evidence="8 9" key="1">
    <citation type="journal article" date="2010" name="Stand. Genomic Sci.">
        <title>Complete genome sequence of Methanothermus fervidus type strain (V24S).</title>
        <authorList>
            <person name="Anderson I."/>
            <person name="Djao O.D."/>
            <person name="Misra M."/>
            <person name="Chertkov O."/>
            <person name="Nolan M."/>
            <person name="Lucas S."/>
            <person name="Lapidus A."/>
            <person name="Del Rio T.G."/>
            <person name="Tice H."/>
            <person name="Cheng J.F."/>
            <person name="Tapia R."/>
            <person name="Han C."/>
            <person name="Goodwin L."/>
            <person name="Pitluck S."/>
            <person name="Liolios K."/>
            <person name="Ivanova N."/>
            <person name="Mavromatis K."/>
            <person name="Mikhailova N."/>
            <person name="Pati A."/>
            <person name="Brambilla E."/>
            <person name="Chen A."/>
            <person name="Palaniappan K."/>
            <person name="Land M."/>
            <person name="Hauser L."/>
            <person name="Chang Y.J."/>
            <person name="Jeffries C.D."/>
            <person name="Sikorski J."/>
            <person name="Spring S."/>
            <person name="Rohde M."/>
            <person name="Eichinger K."/>
            <person name="Huber H."/>
            <person name="Wirth R."/>
            <person name="Goker M."/>
            <person name="Detter J.C."/>
            <person name="Woyke T."/>
            <person name="Bristow J."/>
            <person name="Eisen J.A."/>
            <person name="Markowitz V."/>
            <person name="Hugenholtz P."/>
            <person name="Klenk H.P."/>
            <person name="Kyrpides N.C."/>
        </authorList>
    </citation>
    <scope>NUCLEOTIDE SEQUENCE [LARGE SCALE GENOMIC DNA]</scope>
    <source>
        <strain evidence="9">ATCC 43054 / DSM 2088 / JCM 10308 / V24 S</strain>
    </source>
</reference>
<dbReference type="PANTHER" id="PTHR23410">
    <property type="entry name" value="RIBOSOMAL PROTEIN L5-RELATED"/>
    <property type="match status" value="1"/>
</dbReference>